<dbReference type="RefSeq" id="WP_126985741.1">
    <property type="nucleotide sequence ID" value="NZ_ML133853.1"/>
</dbReference>
<dbReference type="Proteomes" id="UP000274327">
    <property type="component" value="Unassembled WGS sequence"/>
</dbReference>
<dbReference type="AlphaFoldDB" id="A0A426SM86"/>
<organism evidence="1 2">
    <name type="scientific">Brachybacterium paraconglomeratum</name>
    <dbReference type="NCBI Taxonomy" id="173362"/>
    <lineage>
        <taxon>Bacteria</taxon>
        <taxon>Bacillati</taxon>
        <taxon>Actinomycetota</taxon>
        <taxon>Actinomycetes</taxon>
        <taxon>Micrococcales</taxon>
        <taxon>Dermabacteraceae</taxon>
        <taxon>Brachybacterium</taxon>
    </lineage>
</organism>
<evidence type="ECO:0000313" key="2">
    <source>
        <dbReference type="Proteomes" id="UP000274327"/>
    </source>
</evidence>
<accession>A0A426SM86</accession>
<reference evidence="1 2" key="1">
    <citation type="submission" date="2018-07" db="EMBL/GenBank/DDBJ databases">
        <title>Brachybacteriurn paraconglorneratum KCTC 9916.</title>
        <authorList>
            <person name="Li Y."/>
        </authorList>
    </citation>
    <scope>NUCLEOTIDE SEQUENCE [LARGE SCALE GENOMIC DNA]</scope>
    <source>
        <strain evidence="1 2">KCTC 9916</strain>
    </source>
</reference>
<keyword evidence="2" id="KW-1185">Reference proteome</keyword>
<gene>
    <name evidence="1" type="ORF">DS079_05985</name>
</gene>
<dbReference type="EMBL" id="QOCI01000003">
    <property type="protein sequence ID" value="RRR19190.1"/>
    <property type="molecule type" value="Genomic_DNA"/>
</dbReference>
<protein>
    <recommendedName>
        <fullName evidence="3">DoxX family membrane protein</fullName>
    </recommendedName>
</protein>
<dbReference type="GeneID" id="78120581"/>
<evidence type="ECO:0000313" key="1">
    <source>
        <dbReference type="EMBL" id="RRR19190.1"/>
    </source>
</evidence>
<name>A0A426SM86_9MICO</name>
<proteinExistence type="predicted"/>
<evidence type="ECO:0008006" key="3">
    <source>
        <dbReference type="Google" id="ProtNLM"/>
    </source>
</evidence>
<comment type="caution">
    <text evidence="1">The sequence shown here is derived from an EMBL/GenBank/DDBJ whole genome shotgun (WGS) entry which is preliminary data.</text>
</comment>
<sequence>MALSTAILRAVPGAFILNSGISKLGMDAGTAEALRGMAAQGVPVLGKLTPEQFAKFLSYGEIAVGASLLLPFVPTRIAGLALGTFSGSLVSMYLRTPGMTQADGVRPTQEGTAIAKDTWLLAIAAALVLAGGKGKGAKTAE</sequence>